<dbReference type="Pfam" id="PF01042">
    <property type="entry name" value="Ribonuc_L-PSP"/>
    <property type="match status" value="1"/>
</dbReference>
<dbReference type="EMBL" id="CP034206">
    <property type="protein sequence ID" value="QBZ58679.1"/>
    <property type="molecule type" value="Genomic_DNA"/>
</dbReference>
<dbReference type="AlphaFoldDB" id="A0A4P7N880"/>
<gene>
    <name evidence="1" type="ORF">PoMZ_03637</name>
</gene>
<dbReference type="Gene3D" id="3.30.1330.40">
    <property type="entry name" value="RutC-like"/>
    <property type="match status" value="1"/>
</dbReference>
<dbReference type="InterPro" id="IPR006175">
    <property type="entry name" value="YjgF/YER057c/UK114"/>
</dbReference>
<dbReference type="CDD" id="cd06152">
    <property type="entry name" value="YjgF_YER057c_UK114_like_4"/>
    <property type="match status" value="1"/>
</dbReference>
<dbReference type="PANTHER" id="PTHR43857:SF1">
    <property type="entry name" value="YJGH FAMILY PROTEIN"/>
    <property type="match status" value="1"/>
</dbReference>
<name>A0A4P7N880_PYROR</name>
<dbReference type="SUPFAM" id="SSF55298">
    <property type="entry name" value="YjgF-like"/>
    <property type="match status" value="1"/>
</dbReference>
<dbReference type="InterPro" id="IPR035959">
    <property type="entry name" value="RutC-like_sf"/>
</dbReference>
<accession>A0A4P7N880</accession>
<sequence length="192" mass="21499">MSAGHRGLRSPHAKYLRRMKKANQINYLNLEKEHQTLLLSLTSSNAAHTLKSHISIMSSPKFFTYSGFGQKLSDDANYSQSVRLGDEIKTSGQGGWDTQTGKISEKYEEELDQAFDNLDVALKDAGGKGLEQVYKVNMYLTIEMTEEVFGQTAAVLKKRFPNHRPLLTVVGVTTLAFPEMHVEIEVSAYDPK</sequence>
<evidence type="ECO:0000313" key="2">
    <source>
        <dbReference type="Proteomes" id="UP000294847"/>
    </source>
</evidence>
<organism evidence="1 2">
    <name type="scientific">Pyricularia oryzae</name>
    <name type="common">Rice blast fungus</name>
    <name type="synonym">Magnaporthe oryzae</name>
    <dbReference type="NCBI Taxonomy" id="318829"/>
    <lineage>
        <taxon>Eukaryota</taxon>
        <taxon>Fungi</taxon>
        <taxon>Dikarya</taxon>
        <taxon>Ascomycota</taxon>
        <taxon>Pezizomycotina</taxon>
        <taxon>Sordariomycetes</taxon>
        <taxon>Sordariomycetidae</taxon>
        <taxon>Magnaporthales</taxon>
        <taxon>Pyriculariaceae</taxon>
        <taxon>Pyricularia</taxon>
    </lineage>
</organism>
<proteinExistence type="predicted"/>
<protein>
    <submittedName>
        <fullName evidence="1">Uncharacterized protein</fullName>
    </submittedName>
</protein>
<dbReference type="PANTHER" id="PTHR43857">
    <property type="entry name" value="BLR7761 PROTEIN"/>
    <property type="match status" value="1"/>
</dbReference>
<dbReference type="Proteomes" id="UP000294847">
    <property type="component" value="Chromosome 3"/>
</dbReference>
<evidence type="ECO:0000313" key="1">
    <source>
        <dbReference type="EMBL" id="QBZ58679.1"/>
    </source>
</evidence>
<reference evidence="1 2" key="1">
    <citation type="journal article" date="2019" name="Mol. Biol. Evol.">
        <title>Blast fungal genomes show frequent chromosomal changes, gene gains and losses, and effector gene turnover.</title>
        <authorList>
            <person name="Gomez Luciano L.B."/>
            <person name="Jason Tsai I."/>
            <person name="Chuma I."/>
            <person name="Tosa Y."/>
            <person name="Chen Y.H."/>
            <person name="Li J.Y."/>
            <person name="Li M.Y."/>
            <person name="Jade Lu M.Y."/>
            <person name="Nakayashiki H."/>
            <person name="Li W.H."/>
        </authorList>
    </citation>
    <scope>NUCLEOTIDE SEQUENCE [LARGE SCALE GENOMIC DNA]</scope>
    <source>
        <strain evidence="1">MZ5-1-6</strain>
    </source>
</reference>